<gene>
    <name evidence="1" type="ORF">BM92_17320</name>
    <name evidence="2" type="ORF">C439_18913</name>
</gene>
<dbReference type="EMBL" id="CP007554">
    <property type="protein sequence ID" value="AHZ24651.1"/>
    <property type="molecule type" value="Genomic_DNA"/>
</dbReference>
<evidence type="ECO:0000313" key="2">
    <source>
        <dbReference type="EMBL" id="ELZ97423.1"/>
    </source>
</evidence>
<evidence type="ECO:0000313" key="1">
    <source>
        <dbReference type="EMBL" id="AHZ24651.1"/>
    </source>
</evidence>
<keyword evidence="3" id="KW-1185">Reference proteome</keyword>
<dbReference type="EMBL" id="AOLO01000015">
    <property type="protein sequence ID" value="ELZ97423.1"/>
    <property type="molecule type" value="Genomic_DNA"/>
</dbReference>
<dbReference type="AlphaFoldDB" id="M0INK4"/>
<proteinExistence type="predicted"/>
<sequence length="265" mass="30677">MTMEYIVNMVEFFKLAYKALSEVKCTNCNSRITGTPKFEPSNQEGFKTQIKCSDCGGRNWIFIKDIESHLILSIANREIDEPFDGDEYISRKTIYKQDLEENLVERSDSELLTAFDVLKLNYQRRDSVFDQISLEMVFHPDSQAFVYTEIHNYVSSAYTFDEILNNTVEKLGIEEEVEFLSDDKYDTHRKPILGLRHYVQHNQLMPISINMHPIIEGKSGSEPPISIKKKTIFEDWTLVSQKILKTDTIVVLIGIIQKLGEEKST</sequence>
<name>M0INK4_HALMT</name>
<protein>
    <submittedName>
        <fullName evidence="2">Uncharacterized protein</fullName>
    </submittedName>
</protein>
<dbReference type="Proteomes" id="UP000011603">
    <property type="component" value="Unassembled WGS sequence"/>
</dbReference>
<geneLocation type="plasmid" evidence="1 4">
    <name>HMPLAS1</name>
</geneLocation>
<evidence type="ECO:0000313" key="3">
    <source>
        <dbReference type="Proteomes" id="UP000011603"/>
    </source>
</evidence>
<keyword evidence="1" id="KW-0614">Plasmid</keyword>
<organism evidence="2 3">
    <name type="scientific">Haloferax mediterranei (strain ATCC 33500 / DSM 1411 / JCM 8866 / NBRC 14739 / NCIMB 2177 / R-4)</name>
    <name type="common">Halobacterium mediterranei</name>
    <dbReference type="NCBI Taxonomy" id="523841"/>
    <lineage>
        <taxon>Archaea</taxon>
        <taxon>Methanobacteriati</taxon>
        <taxon>Methanobacteriota</taxon>
        <taxon>Stenosarchaea group</taxon>
        <taxon>Halobacteria</taxon>
        <taxon>Halobacteriales</taxon>
        <taxon>Haloferacaceae</taxon>
        <taxon>Haloferax</taxon>
    </lineage>
</organism>
<reference evidence="1 4" key="2">
    <citation type="submission" date="2014-04" db="EMBL/GenBank/DDBJ databases">
        <title>Transcriptional profiles of Haloferax mediterranei on the basis of nitrogen availability.</title>
        <authorList>
            <person name="Bautista V."/>
        </authorList>
    </citation>
    <scope>NUCLEOTIDE SEQUENCE [LARGE SCALE GENOMIC DNA]</scope>
    <source>
        <strain evidence="1">ATCC 33500</strain>
        <strain evidence="4">ATCC 33500 / DSM 1411 / JCM 8866 / NBRC 14739 / NCIMB 2177 / R-4</strain>
        <plasmid evidence="1">HMPLAS1</plasmid>
        <plasmid evidence="4">Plasmid HMPLAS1</plasmid>
    </source>
</reference>
<reference evidence="2 3" key="1">
    <citation type="journal article" date="2014" name="PLoS Genet.">
        <title>Phylogenetically driven sequencing of extremely halophilic archaea reveals strategies for static and dynamic osmo-response.</title>
        <authorList>
            <person name="Becker E.A."/>
            <person name="Seitzer P.M."/>
            <person name="Tritt A."/>
            <person name="Larsen D."/>
            <person name="Krusor M."/>
            <person name="Yao A.I."/>
            <person name="Wu D."/>
            <person name="Madern D."/>
            <person name="Eisen J.A."/>
            <person name="Darling A.E."/>
            <person name="Facciotti M.T."/>
        </authorList>
    </citation>
    <scope>NUCLEOTIDE SEQUENCE [LARGE SCALE GENOMIC DNA]</scope>
    <source>
        <strain evidence="2">ATCC 33500</strain>
        <strain evidence="3">ATCC 33500 / DSM 1411 / JCM 8866 / NBRC 14739 / NCIMB 2177 / R-4</strain>
    </source>
</reference>
<dbReference type="Proteomes" id="UP000027075">
    <property type="component" value="Plasmid HMPLAS1"/>
</dbReference>
<evidence type="ECO:0000313" key="4">
    <source>
        <dbReference type="Proteomes" id="UP000027075"/>
    </source>
</evidence>
<accession>M0INK4</accession>